<dbReference type="EMBL" id="RJVU01055763">
    <property type="protein sequence ID" value="ROK74139.1"/>
    <property type="molecule type" value="Genomic_DNA"/>
</dbReference>
<dbReference type="AlphaFoldDB" id="A0A3N0Y1Q7"/>
<feature type="region of interest" description="Disordered" evidence="1">
    <location>
        <begin position="26"/>
        <end position="55"/>
    </location>
</feature>
<keyword evidence="3" id="KW-1185">Reference proteome</keyword>
<evidence type="ECO:0000313" key="2">
    <source>
        <dbReference type="EMBL" id="ROK74139.1"/>
    </source>
</evidence>
<comment type="caution">
    <text evidence="2">The sequence shown here is derived from an EMBL/GenBank/DDBJ whole genome shotgun (WGS) entry which is preliminary data.</text>
</comment>
<evidence type="ECO:0000256" key="1">
    <source>
        <dbReference type="SAM" id="MobiDB-lite"/>
    </source>
</evidence>
<proteinExistence type="predicted"/>
<name>A0A3N0Y1Q7_ANAGA</name>
<gene>
    <name evidence="2" type="ORF">DPX16_22280</name>
</gene>
<protein>
    <submittedName>
        <fullName evidence="2">Uncharacterized protein</fullName>
    </submittedName>
</protein>
<feature type="compositionally biased region" description="Polar residues" evidence="1">
    <location>
        <begin position="28"/>
        <end position="44"/>
    </location>
</feature>
<dbReference type="Proteomes" id="UP000281406">
    <property type="component" value="Unassembled WGS sequence"/>
</dbReference>
<organism evidence="2 3">
    <name type="scientific">Anabarilius grahami</name>
    <name type="common">Kanglang fish</name>
    <name type="synonym">Barilius grahami</name>
    <dbReference type="NCBI Taxonomy" id="495550"/>
    <lineage>
        <taxon>Eukaryota</taxon>
        <taxon>Metazoa</taxon>
        <taxon>Chordata</taxon>
        <taxon>Craniata</taxon>
        <taxon>Vertebrata</taxon>
        <taxon>Euteleostomi</taxon>
        <taxon>Actinopterygii</taxon>
        <taxon>Neopterygii</taxon>
        <taxon>Teleostei</taxon>
        <taxon>Ostariophysi</taxon>
        <taxon>Cypriniformes</taxon>
        <taxon>Xenocyprididae</taxon>
        <taxon>Xenocypridinae</taxon>
        <taxon>Xenocypridinae incertae sedis</taxon>
        <taxon>Anabarilius</taxon>
    </lineage>
</organism>
<evidence type="ECO:0000313" key="3">
    <source>
        <dbReference type="Proteomes" id="UP000281406"/>
    </source>
</evidence>
<accession>A0A3N0Y1Q7</accession>
<sequence>MQEILSRACPAQECFLSSEPCIPVIPPSTDTPTASHTSLLSPDSGTPAAEQLQHSPPLCSTRTYRQSSDYGHPLNYRPGITRGDRRRVKNADETVPPRTEMRLHSHWVTASAPIKAAVLFQISPVDVGKRIKELVSSTTQYQFQGPFTSSSLIPATLNRRRPLSGRIWQRAGSPLELVMMAAVDWSITVPALGLHWRRVIDSHELPYRAQTPPPALWHTLPNSHTQSWLLAQQGQAIQFTALSSTAPGAISSLPSRPNRD</sequence>
<reference evidence="2 3" key="1">
    <citation type="submission" date="2018-10" db="EMBL/GenBank/DDBJ databases">
        <title>Genome assembly for a Yunnan-Guizhou Plateau 3E fish, Anabarilius grahami (Regan), and its evolutionary and genetic applications.</title>
        <authorList>
            <person name="Jiang W."/>
        </authorList>
    </citation>
    <scope>NUCLEOTIDE SEQUENCE [LARGE SCALE GENOMIC DNA]</scope>
    <source>
        <strain evidence="2">AG-KIZ</strain>
        <tissue evidence="2">Muscle</tissue>
    </source>
</reference>